<dbReference type="Proteomes" id="UP000299102">
    <property type="component" value="Unassembled WGS sequence"/>
</dbReference>
<proteinExistence type="predicted"/>
<evidence type="ECO:0000313" key="2">
    <source>
        <dbReference type="Proteomes" id="UP000299102"/>
    </source>
</evidence>
<comment type="caution">
    <text evidence="1">The sequence shown here is derived from an EMBL/GenBank/DDBJ whole genome shotgun (WGS) entry which is preliminary data.</text>
</comment>
<organism evidence="1 2">
    <name type="scientific">Eumeta variegata</name>
    <name type="common">Bagworm moth</name>
    <name type="synonym">Eumeta japonica</name>
    <dbReference type="NCBI Taxonomy" id="151549"/>
    <lineage>
        <taxon>Eukaryota</taxon>
        <taxon>Metazoa</taxon>
        <taxon>Ecdysozoa</taxon>
        <taxon>Arthropoda</taxon>
        <taxon>Hexapoda</taxon>
        <taxon>Insecta</taxon>
        <taxon>Pterygota</taxon>
        <taxon>Neoptera</taxon>
        <taxon>Endopterygota</taxon>
        <taxon>Lepidoptera</taxon>
        <taxon>Glossata</taxon>
        <taxon>Ditrysia</taxon>
        <taxon>Tineoidea</taxon>
        <taxon>Psychidae</taxon>
        <taxon>Oiketicinae</taxon>
        <taxon>Eumeta</taxon>
    </lineage>
</organism>
<dbReference type="AlphaFoldDB" id="A0A4C1VFF5"/>
<keyword evidence="2" id="KW-1185">Reference proteome</keyword>
<evidence type="ECO:0000313" key="1">
    <source>
        <dbReference type="EMBL" id="GBP37310.1"/>
    </source>
</evidence>
<sequence>MMAKKLKGTTTKDAPVPAAHRNEVLQTEWLRSPIVRNWTRNNASATRVIFYIDTVRAADTIFVSGLNPDRAPNTNPVPDSAWRPDCGIHEQSTEHLKYYKHTHINLAASQTIAPPALYYAVSACPMNSGLIRLSVRPRYEKLDIPRTGASIKFYEFQNYIITTSYGSVSFARCTAGELLSVRA</sequence>
<protein>
    <submittedName>
        <fullName evidence="1">Uncharacterized protein</fullName>
    </submittedName>
</protein>
<reference evidence="1 2" key="1">
    <citation type="journal article" date="2019" name="Commun. Biol.">
        <title>The bagworm genome reveals a unique fibroin gene that provides high tensile strength.</title>
        <authorList>
            <person name="Kono N."/>
            <person name="Nakamura H."/>
            <person name="Ohtoshi R."/>
            <person name="Tomita M."/>
            <person name="Numata K."/>
            <person name="Arakawa K."/>
        </authorList>
    </citation>
    <scope>NUCLEOTIDE SEQUENCE [LARGE SCALE GENOMIC DNA]</scope>
</reference>
<gene>
    <name evidence="1" type="ORF">EVAR_35744_1</name>
</gene>
<name>A0A4C1VFF5_EUMVA</name>
<accession>A0A4C1VFF5</accession>
<dbReference type="EMBL" id="BGZK01000331">
    <property type="protein sequence ID" value="GBP37310.1"/>
    <property type="molecule type" value="Genomic_DNA"/>
</dbReference>